<accession>A0A2M4DRM9</accession>
<reference evidence="2" key="1">
    <citation type="submission" date="2018-01" db="EMBL/GenBank/DDBJ databases">
        <title>An insight into the sialome of Amazonian anophelines.</title>
        <authorList>
            <person name="Ribeiro J.M."/>
            <person name="Scarpassa V."/>
            <person name="Calvo E."/>
        </authorList>
    </citation>
    <scope>NUCLEOTIDE SEQUENCE</scope>
</reference>
<sequence length="85" mass="9760">MFAFFSCLGSGCVVLSFALSTRPSYWVDFDFERGEWCVKHQTFQSPSQQHQPAVVVVVLCWCWIPNAEKQHIGGDEVEVRRTVNH</sequence>
<evidence type="ECO:0000256" key="1">
    <source>
        <dbReference type="SAM" id="SignalP"/>
    </source>
</evidence>
<evidence type="ECO:0000313" key="2">
    <source>
        <dbReference type="EMBL" id="MBW80216.1"/>
    </source>
</evidence>
<feature type="chain" id="PRO_5014720985" evidence="1">
    <location>
        <begin position="19"/>
        <end position="85"/>
    </location>
</feature>
<keyword evidence="1" id="KW-0732">Signal</keyword>
<protein>
    <submittedName>
        <fullName evidence="2">Putative secreted protein</fullName>
    </submittedName>
</protein>
<dbReference type="EMBL" id="GGFL01016038">
    <property type="protein sequence ID" value="MBW80216.1"/>
    <property type="molecule type" value="Transcribed_RNA"/>
</dbReference>
<name>A0A2M4DRM9_ANODA</name>
<dbReference type="AlphaFoldDB" id="A0A2M4DRM9"/>
<proteinExistence type="predicted"/>
<feature type="signal peptide" evidence="1">
    <location>
        <begin position="1"/>
        <end position="18"/>
    </location>
</feature>
<organism evidence="2">
    <name type="scientific">Anopheles darlingi</name>
    <name type="common">Mosquito</name>
    <dbReference type="NCBI Taxonomy" id="43151"/>
    <lineage>
        <taxon>Eukaryota</taxon>
        <taxon>Metazoa</taxon>
        <taxon>Ecdysozoa</taxon>
        <taxon>Arthropoda</taxon>
        <taxon>Hexapoda</taxon>
        <taxon>Insecta</taxon>
        <taxon>Pterygota</taxon>
        <taxon>Neoptera</taxon>
        <taxon>Endopterygota</taxon>
        <taxon>Diptera</taxon>
        <taxon>Nematocera</taxon>
        <taxon>Culicoidea</taxon>
        <taxon>Culicidae</taxon>
        <taxon>Anophelinae</taxon>
        <taxon>Anopheles</taxon>
    </lineage>
</organism>